<dbReference type="SUPFAM" id="SSF55729">
    <property type="entry name" value="Acyl-CoA N-acyltransferases (Nat)"/>
    <property type="match status" value="1"/>
</dbReference>
<name>A0A4Q7U1F6_9MICO</name>
<dbReference type="RefSeq" id="WP_130453791.1">
    <property type="nucleotide sequence ID" value="NZ_QYAG01000001.1"/>
</dbReference>
<keyword evidence="1 4" id="KW-0808">Transferase</keyword>
<evidence type="ECO:0000256" key="2">
    <source>
        <dbReference type="ARBA" id="ARBA00023315"/>
    </source>
</evidence>
<organism evidence="4 5">
    <name type="scientific">Leucobacter luti</name>
    <dbReference type="NCBI Taxonomy" id="340320"/>
    <lineage>
        <taxon>Bacteria</taxon>
        <taxon>Bacillati</taxon>
        <taxon>Actinomycetota</taxon>
        <taxon>Actinomycetes</taxon>
        <taxon>Micrococcales</taxon>
        <taxon>Microbacteriaceae</taxon>
        <taxon>Leucobacter</taxon>
    </lineage>
</organism>
<evidence type="ECO:0000313" key="5">
    <source>
        <dbReference type="Proteomes" id="UP000291832"/>
    </source>
</evidence>
<dbReference type="Proteomes" id="UP000291832">
    <property type="component" value="Unassembled WGS sequence"/>
</dbReference>
<dbReference type="Gene3D" id="3.40.630.30">
    <property type="match status" value="1"/>
</dbReference>
<dbReference type="OrthoDB" id="3381976at2"/>
<accession>A0A4Q7U1F6</accession>
<evidence type="ECO:0000259" key="3">
    <source>
        <dbReference type="PROSITE" id="PS51186"/>
    </source>
</evidence>
<dbReference type="InterPro" id="IPR016181">
    <property type="entry name" value="Acyl_CoA_acyltransferase"/>
</dbReference>
<dbReference type="CDD" id="cd04301">
    <property type="entry name" value="NAT_SF"/>
    <property type="match status" value="1"/>
</dbReference>
<dbReference type="EMBL" id="SHKI01000004">
    <property type="protein sequence ID" value="RZT66182.1"/>
    <property type="molecule type" value="Genomic_DNA"/>
</dbReference>
<keyword evidence="2" id="KW-0012">Acyltransferase</keyword>
<protein>
    <submittedName>
        <fullName evidence="4">Acetyltransferase (GNAT) family protein</fullName>
    </submittedName>
</protein>
<dbReference type="PROSITE" id="PS51186">
    <property type="entry name" value="GNAT"/>
    <property type="match status" value="1"/>
</dbReference>
<dbReference type="PANTHER" id="PTHR43072">
    <property type="entry name" value="N-ACETYLTRANSFERASE"/>
    <property type="match status" value="1"/>
</dbReference>
<proteinExistence type="predicted"/>
<sequence>MPIHLVPVTPEQFGLWIERCSSAYAADLVTLGSSDDEARIQARATIAGAFPEARAAADNAVFDLVDGEGVTVGYVWVGTDHSDDPRAWWIWDIAVEPEHRGRGYGKAGMRLAEEYASSLGASTLGLSVFGFNSSARGLYESLGYETTSVKMRKTLVHD</sequence>
<comment type="caution">
    <text evidence="4">The sequence shown here is derived from an EMBL/GenBank/DDBJ whole genome shotgun (WGS) entry which is preliminary data.</text>
</comment>
<dbReference type="GO" id="GO:0016747">
    <property type="term" value="F:acyltransferase activity, transferring groups other than amino-acyl groups"/>
    <property type="evidence" value="ECO:0007669"/>
    <property type="project" value="InterPro"/>
</dbReference>
<reference evidence="4 5" key="1">
    <citation type="journal article" date="2015" name="Stand. Genomic Sci.">
        <title>Genomic Encyclopedia of Bacterial and Archaeal Type Strains, Phase III: the genomes of soil and plant-associated and newly described type strains.</title>
        <authorList>
            <person name="Whitman W.B."/>
            <person name="Woyke T."/>
            <person name="Klenk H.P."/>
            <person name="Zhou Y."/>
            <person name="Lilburn T.G."/>
            <person name="Beck B.J."/>
            <person name="De Vos P."/>
            <person name="Vandamme P."/>
            <person name="Eisen J.A."/>
            <person name="Garrity G."/>
            <person name="Hugenholtz P."/>
            <person name="Kyrpides N.C."/>
        </authorList>
    </citation>
    <scope>NUCLEOTIDE SEQUENCE [LARGE SCALE GENOMIC DNA]</scope>
    <source>
        <strain evidence="4 5">RF6</strain>
    </source>
</reference>
<keyword evidence="5" id="KW-1185">Reference proteome</keyword>
<evidence type="ECO:0000313" key="4">
    <source>
        <dbReference type="EMBL" id="RZT66182.1"/>
    </source>
</evidence>
<gene>
    <name evidence="4" type="ORF">EV139_1611</name>
</gene>
<dbReference type="InterPro" id="IPR000182">
    <property type="entry name" value="GNAT_dom"/>
</dbReference>
<dbReference type="AlphaFoldDB" id="A0A4Q7U1F6"/>
<evidence type="ECO:0000256" key="1">
    <source>
        <dbReference type="ARBA" id="ARBA00022679"/>
    </source>
</evidence>
<dbReference type="PANTHER" id="PTHR43072:SF51">
    <property type="entry name" value="ABC SUPERFAMILY TRANSPORT PROTEIN"/>
    <property type="match status" value="1"/>
</dbReference>
<dbReference type="Pfam" id="PF00583">
    <property type="entry name" value="Acetyltransf_1"/>
    <property type="match status" value="1"/>
</dbReference>
<feature type="domain" description="N-acetyltransferase" evidence="3">
    <location>
        <begin position="3"/>
        <end position="158"/>
    </location>
</feature>